<evidence type="ECO:0000256" key="1">
    <source>
        <dbReference type="ARBA" id="ARBA00004613"/>
    </source>
</evidence>
<dbReference type="EMBL" id="CP032509">
    <property type="protein sequence ID" value="AZN73627.1"/>
    <property type="molecule type" value="Genomic_DNA"/>
</dbReference>
<dbReference type="SUPFAM" id="SSF48113">
    <property type="entry name" value="Heme-dependent peroxidases"/>
    <property type="match status" value="1"/>
</dbReference>
<keyword evidence="7" id="KW-1185">Reference proteome</keyword>
<dbReference type="Pfam" id="PF03098">
    <property type="entry name" value="An_peroxidase"/>
    <property type="match status" value="2"/>
</dbReference>
<gene>
    <name evidence="6" type="ORF">D5400_06570</name>
</gene>
<dbReference type="SUPFAM" id="SSF51120">
    <property type="entry name" value="beta-Roll"/>
    <property type="match status" value="5"/>
</dbReference>
<evidence type="ECO:0000313" key="7">
    <source>
        <dbReference type="Proteomes" id="UP000268192"/>
    </source>
</evidence>
<dbReference type="InterPro" id="IPR037120">
    <property type="entry name" value="Haem_peroxidase_sf_animal"/>
</dbReference>
<dbReference type="InterPro" id="IPR011049">
    <property type="entry name" value="Serralysin-like_metalloprot_C"/>
</dbReference>
<feature type="compositionally biased region" description="Polar residues" evidence="5">
    <location>
        <begin position="1890"/>
        <end position="1905"/>
    </location>
</feature>
<dbReference type="Gene3D" id="1.10.640.10">
    <property type="entry name" value="Haem peroxidase domain superfamily, animal type"/>
    <property type="match status" value="2"/>
</dbReference>
<organism evidence="6 7">
    <name type="scientific">Georhizobium profundi</name>
    <dbReference type="NCBI Taxonomy" id="2341112"/>
    <lineage>
        <taxon>Bacteria</taxon>
        <taxon>Pseudomonadati</taxon>
        <taxon>Pseudomonadota</taxon>
        <taxon>Alphaproteobacteria</taxon>
        <taxon>Hyphomicrobiales</taxon>
        <taxon>Rhizobiaceae</taxon>
        <taxon>Georhizobium</taxon>
    </lineage>
</organism>
<dbReference type="GO" id="GO:0005576">
    <property type="term" value="C:extracellular region"/>
    <property type="evidence" value="ECO:0007669"/>
    <property type="project" value="UniProtKB-SubCell"/>
</dbReference>
<feature type="region of interest" description="Disordered" evidence="5">
    <location>
        <begin position="1890"/>
        <end position="2005"/>
    </location>
</feature>
<evidence type="ECO:0000256" key="3">
    <source>
        <dbReference type="ARBA" id="ARBA00023180"/>
    </source>
</evidence>
<dbReference type="InterPro" id="IPR019791">
    <property type="entry name" value="Haem_peroxidase_animal"/>
</dbReference>
<evidence type="ECO:0000313" key="6">
    <source>
        <dbReference type="EMBL" id="AZN73627.1"/>
    </source>
</evidence>
<dbReference type="InterPro" id="IPR018511">
    <property type="entry name" value="Hemolysin-typ_Ca-bd_CS"/>
</dbReference>
<dbReference type="PANTHER" id="PTHR11475:SF4">
    <property type="entry name" value="CHORION PEROXIDASE"/>
    <property type="match status" value="1"/>
</dbReference>
<feature type="compositionally biased region" description="Low complexity" evidence="5">
    <location>
        <begin position="1629"/>
        <end position="1697"/>
    </location>
</feature>
<dbReference type="PRINTS" id="PR00313">
    <property type="entry name" value="CABNDNGRPT"/>
</dbReference>
<sequence length="2287" mass="240096">MAVKLNLADLEFILKQIKIAEGNSTAHSGTNARELTDIYVDALGNVVPQGTPGAVLAIPDPKTPFGLRTVDGSYNNILPGREMWGAANQPMPRLFEPTFINDNDGDSLDLNGPGPGGVLQNGNYAPGSSVVDADPRTISNLVADMSINNPAAIFAALVYAGSEDPQADLEAILARKITPTAAAEALAAAQLAVDEATDLLTQAIAEFSPTDPTTIDTIQDAAIDLAEAEAALAEAQAVAADPQAAMRALAEEKGITFNGNTIDIPNVAPDEGLSAPFNAWMTFFGQFFDHGLDLITKGGSGTIYVPLAADDPLVTHGPDGIAGNGDEVRPESQFMVLTRATPAPGPGGVPTQTNVTTPFVDQNQTYTSNASHQVFLREYTLVDDKPMATGRLLGSEDGGLATWADVKAQALNLLGIQLSDMDVFAVPLLRTDAYGEFIRDANGFPQVVLSLGPDGIPNTDDDGVASGTPSNPVVLHTPVAGVPTPLGSVSPVRTANAFLDDIAHNAVPKLLVDHDRNPATPQVAVTPDEDDIAGNVIESNGFGVNLTYDDELLDRHFITGDGRGNENIGLTAVHHIFHSEHNRQVDAQKLTILQSGNLAFINEWLTTDLPQGTVLPTNLAEAQALAAQLNLTAAWDGERLFQAGRFATEMQYQHLVFEEFARKIQPNIDVFVFNSIPDINPSIFAEFANVVYRFGHSMLTENMPRIDDNGNPFNEDVDLVEAFLNPVLYDNDHTISHDEAAAAIVRGMTIERGNEIDEFVVNALRNNLLGLPLDLAAINIARGRDTGMPSLNDAREQLYAASGSTFLTPYTSWAEFAANLKNPISVVNFIAAYGKHPLIAGTMEEKRAIALELVLGVDADGFPTEIADREEFLNSTGAWNAANSGLNDIDLWIGGLAEKKMPFGGMLGSTFNAVFELQLENLQDGDRFYYLTRTQGQNFLNELEQNSFSKIIMANTALADPGPDGIRGTSDDIVLRHIGVDSFARYDYVLEVNEANQADQNGNLPGKDPVGQDAYLEAMGLGKVVRNDPGTVGPDANYLRFFGGEHVVFGGTNGNDTIIADFGDDGIWGDAGDDRIEAGAGVDLVNGGAGNDIITDSGDTGDFLKGEEGDDVIANSNGLDIIMGGSGKDAVFVGVDATEVFGGQGDDFILGGDDMDFLMGNEGDDWIEAGNGFDTTAGDNSELFFNSAIKGHDVMFAGNDEHDFDAESGDDIMVQGESVMRNEGMFGFDWAIFKGMQFDGYADMRIPIFTTEAEDILRNRFDKTEALSGWNNNDTLIGDDREFGEVGPGDTVATTENIFFNDGLDAAGLARINGLNSIVSLGANGLFESGNVLLGGAGSDRLQGNGGDDILDGDRWLNVRIAIHLGADGSGPEAASVDTMKHVFTAAEVAALGLGPQWANKSLFELMVARQITPAQMKIVREVIDSNDSTSVDVAVFNDVIENYTITHNANGSVTVTQNVVSAVVNPQTERNLVSDGTDTVWNMEELHFAGGEVYSVAQAAQGAPVLSSVTPRQGQVLTANLAGITDLNGLAGVVLAVRWQSLVDGVWVDIPGAVGATFTPTAAQLGLSLRAAVSFTDNGGFAEELFSAPSDLVGIVYNGNGGANTVSGSDGSDLMNGAGGNDVLSGLRGNDTLNGGTGNDTLNGNEDTDTLNGDAGNDTLNGGTGNDTLNGGLNNDTLNGGADNDTLNGDGGTDTLNGEDGDDTLFGGTANDTINGGAGNDTITWNVGDGRDIIDGGVGGTDTVIINGDATQETFRVYTRQAWDDVPGNNIAALNANTEIVITRNGTNNASIIAELRNIEEIVINTGNGADAVLPVGNFSPTTLSQNTIRVNSGVGDKTIDISGLLSSHRLHFTSLGGNVTLIGTLRPQDVVVLAPGDEITSYVLTTNPNGTKTFGNGTNSITFTGDLPPQFQQASPPEDNDDETENEDDDDNGVDVGDDEHEEGEDAEDDDDSDEDGDDEEADSGTDDDDDDSDDDDDDDDDSDDDADGQGSVIIGGTNPGEIIGTEGADILVGRPQADTIIALGGDDTITAGDGEDAIFGGDGDDIIHAHGNQDDVFGGAGNDRIDAGWGHDTVYGEDGDDVLIGAEGSDKLFGGAGKDLFVATVGDDADIYWGGEGIDTIDYAALTEALTINLGNGLNERGSVTTASGVRDVIYSIENAIGGGGNDTIIASDAINVLDGGEGSDVYRFLSTLAADGDTIMNFEPGDRIDVSAIDANVGAAGNQQFQLISGGSFTSAGQIRQSHITTDDGEFTILSGNVDGNTDADFEIAIKGRHHLTDTDILS</sequence>
<keyword evidence="3" id="KW-0325">Glycoprotein</keyword>
<feature type="coiled-coil region" evidence="4">
    <location>
        <begin position="186"/>
        <end position="238"/>
    </location>
</feature>
<protein>
    <submittedName>
        <fullName evidence="6">Heme peroxidase</fullName>
    </submittedName>
</protein>
<evidence type="ECO:0000256" key="2">
    <source>
        <dbReference type="ARBA" id="ARBA00022525"/>
    </source>
</evidence>
<comment type="subcellular location">
    <subcellularLocation>
        <location evidence="1">Secreted</location>
    </subcellularLocation>
</comment>
<dbReference type="Pfam" id="PF00353">
    <property type="entry name" value="HemolysinCabind"/>
    <property type="match status" value="9"/>
</dbReference>
<dbReference type="GO" id="GO:0004601">
    <property type="term" value="F:peroxidase activity"/>
    <property type="evidence" value="ECO:0007669"/>
    <property type="project" value="UniProtKB-KW"/>
</dbReference>
<dbReference type="InterPro" id="IPR010255">
    <property type="entry name" value="Haem_peroxidase_sf"/>
</dbReference>
<dbReference type="Gene3D" id="2.150.10.10">
    <property type="entry name" value="Serralysin-like metalloprotease, C-terminal"/>
    <property type="match status" value="4"/>
</dbReference>
<dbReference type="InterPro" id="IPR001343">
    <property type="entry name" value="Hemolysn_Ca-bd"/>
</dbReference>
<evidence type="ECO:0000256" key="4">
    <source>
        <dbReference type="SAM" id="Coils"/>
    </source>
</evidence>
<dbReference type="PROSITE" id="PS50292">
    <property type="entry name" value="PEROXIDASE_3"/>
    <property type="match status" value="1"/>
</dbReference>
<dbReference type="OrthoDB" id="7876310at2"/>
<dbReference type="KEGG" id="abaw:D5400_06570"/>
<dbReference type="CDD" id="cd09821">
    <property type="entry name" value="An_peroxidase_bacterial_2"/>
    <property type="match status" value="1"/>
</dbReference>
<feature type="compositionally biased region" description="Acidic residues" evidence="5">
    <location>
        <begin position="1920"/>
        <end position="1990"/>
    </location>
</feature>
<dbReference type="Proteomes" id="UP000268192">
    <property type="component" value="Chromosome"/>
</dbReference>
<dbReference type="GO" id="GO:0020037">
    <property type="term" value="F:heme binding"/>
    <property type="evidence" value="ECO:0007669"/>
    <property type="project" value="InterPro"/>
</dbReference>
<dbReference type="GO" id="GO:0006979">
    <property type="term" value="P:response to oxidative stress"/>
    <property type="evidence" value="ECO:0007669"/>
    <property type="project" value="InterPro"/>
</dbReference>
<dbReference type="GO" id="GO:0005509">
    <property type="term" value="F:calcium ion binding"/>
    <property type="evidence" value="ECO:0007669"/>
    <property type="project" value="InterPro"/>
</dbReference>
<feature type="region of interest" description="Disordered" evidence="5">
    <location>
        <begin position="1629"/>
        <end position="1722"/>
    </location>
</feature>
<dbReference type="PANTHER" id="PTHR11475">
    <property type="entry name" value="OXIDASE/PEROXIDASE"/>
    <property type="match status" value="1"/>
</dbReference>
<evidence type="ECO:0000256" key="5">
    <source>
        <dbReference type="SAM" id="MobiDB-lite"/>
    </source>
</evidence>
<accession>A0A3Q8XU13</accession>
<keyword evidence="4" id="KW-0175">Coiled coil</keyword>
<proteinExistence type="predicted"/>
<keyword evidence="6" id="KW-0575">Peroxidase</keyword>
<reference evidence="6 7" key="1">
    <citation type="submission" date="2018-09" db="EMBL/GenBank/DDBJ databases">
        <title>Marinorhizobium profundi gen. nov., sp. nov., isolated from a deep-sea sediment sample from the New Britain Trench and proposal of Marinorhizobiaceae fam. nov. in the order Rhizobiales of the class Alphaproteobacteria.</title>
        <authorList>
            <person name="Cao J."/>
        </authorList>
    </citation>
    <scope>NUCLEOTIDE SEQUENCE [LARGE SCALE GENOMIC DNA]</scope>
    <source>
        <strain evidence="6 7">WS11</strain>
    </source>
</reference>
<dbReference type="PROSITE" id="PS00330">
    <property type="entry name" value="HEMOLYSIN_CALCIUM"/>
    <property type="match status" value="4"/>
</dbReference>
<keyword evidence="6" id="KW-0560">Oxidoreductase</keyword>
<keyword evidence="2" id="KW-0964">Secreted</keyword>
<name>A0A3Q8XU13_9HYPH</name>